<keyword evidence="2" id="KW-1185">Reference proteome</keyword>
<dbReference type="RefSeq" id="WP_188825116.1">
    <property type="nucleotide sequence ID" value="NZ_BMHH01000013.1"/>
</dbReference>
<name>A0A916SHP5_9HYPH</name>
<dbReference type="AlphaFoldDB" id="A0A916SHP5"/>
<sequence>MKITLKKDMDKERKAARAHLDELFAPRIEAALGPKAALYAVKYAAALAGCGGWSTPLVPHAAEAAIIIEKHHEMHKGLALIEAERQALQAEIDSADNCIQLQAILQRV</sequence>
<organism evidence="1 2">
    <name type="scientific">Brucella endophytica</name>
    <dbReference type="NCBI Taxonomy" id="1963359"/>
    <lineage>
        <taxon>Bacteria</taxon>
        <taxon>Pseudomonadati</taxon>
        <taxon>Pseudomonadota</taxon>
        <taxon>Alphaproteobacteria</taxon>
        <taxon>Hyphomicrobiales</taxon>
        <taxon>Brucellaceae</taxon>
        <taxon>Brucella/Ochrobactrum group</taxon>
        <taxon>Brucella</taxon>
    </lineage>
</organism>
<proteinExistence type="predicted"/>
<comment type="caution">
    <text evidence="1">The sequence shown here is derived from an EMBL/GenBank/DDBJ whole genome shotgun (WGS) entry which is preliminary data.</text>
</comment>
<dbReference type="Proteomes" id="UP000646478">
    <property type="component" value="Unassembled WGS sequence"/>
</dbReference>
<dbReference type="EMBL" id="BMHH01000013">
    <property type="protein sequence ID" value="GGB00778.1"/>
    <property type="molecule type" value="Genomic_DNA"/>
</dbReference>
<gene>
    <name evidence="1" type="ORF">GCM10011491_31210</name>
</gene>
<evidence type="ECO:0000313" key="1">
    <source>
        <dbReference type="EMBL" id="GGB00778.1"/>
    </source>
</evidence>
<accession>A0A916SHP5</accession>
<protein>
    <submittedName>
        <fullName evidence="1">Uncharacterized protein</fullName>
    </submittedName>
</protein>
<evidence type="ECO:0000313" key="2">
    <source>
        <dbReference type="Proteomes" id="UP000646478"/>
    </source>
</evidence>
<reference evidence="1" key="1">
    <citation type="journal article" date="2014" name="Int. J. Syst. Evol. Microbiol.">
        <title>Complete genome sequence of Corynebacterium casei LMG S-19264T (=DSM 44701T), isolated from a smear-ripened cheese.</title>
        <authorList>
            <consortium name="US DOE Joint Genome Institute (JGI-PGF)"/>
            <person name="Walter F."/>
            <person name="Albersmeier A."/>
            <person name="Kalinowski J."/>
            <person name="Ruckert C."/>
        </authorList>
    </citation>
    <scope>NUCLEOTIDE SEQUENCE</scope>
    <source>
        <strain evidence="1">CGMCC 1.15082</strain>
    </source>
</reference>
<reference evidence="1" key="2">
    <citation type="submission" date="2020-09" db="EMBL/GenBank/DDBJ databases">
        <authorList>
            <person name="Sun Q."/>
            <person name="Zhou Y."/>
        </authorList>
    </citation>
    <scope>NUCLEOTIDE SEQUENCE</scope>
    <source>
        <strain evidence="1">CGMCC 1.15082</strain>
    </source>
</reference>